<feature type="compositionally biased region" description="Basic and acidic residues" evidence="1">
    <location>
        <begin position="128"/>
        <end position="143"/>
    </location>
</feature>
<dbReference type="Proteomes" id="UP001162483">
    <property type="component" value="Unassembled WGS sequence"/>
</dbReference>
<evidence type="ECO:0000313" key="2">
    <source>
        <dbReference type="EMBL" id="CAI9573007.1"/>
    </source>
</evidence>
<feature type="compositionally biased region" description="Polar residues" evidence="1">
    <location>
        <begin position="194"/>
        <end position="203"/>
    </location>
</feature>
<feature type="non-terminal residue" evidence="2">
    <location>
        <position position="1"/>
    </location>
</feature>
<feature type="compositionally biased region" description="Polar residues" evidence="1">
    <location>
        <begin position="216"/>
        <end position="226"/>
    </location>
</feature>
<organism evidence="2 3">
    <name type="scientific">Staurois parvus</name>
    <dbReference type="NCBI Taxonomy" id="386267"/>
    <lineage>
        <taxon>Eukaryota</taxon>
        <taxon>Metazoa</taxon>
        <taxon>Chordata</taxon>
        <taxon>Craniata</taxon>
        <taxon>Vertebrata</taxon>
        <taxon>Euteleostomi</taxon>
        <taxon>Amphibia</taxon>
        <taxon>Batrachia</taxon>
        <taxon>Anura</taxon>
        <taxon>Neobatrachia</taxon>
        <taxon>Ranoidea</taxon>
        <taxon>Ranidae</taxon>
        <taxon>Staurois</taxon>
    </lineage>
</organism>
<feature type="region of interest" description="Disordered" evidence="1">
    <location>
        <begin position="1"/>
        <end position="226"/>
    </location>
</feature>
<comment type="caution">
    <text evidence="2">The sequence shown here is derived from an EMBL/GenBank/DDBJ whole genome shotgun (WGS) entry which is preliminary data.</text>
</comment>
<feature type="compositionally biased region" description="Polar residues" evidence="1">
    <location>
        <begin position="74"/>
        <end position="93"/>
    </location>
</feature>
<name>A0ABN9DNM4_9NEOB</name>
<protein>
    <submittedName>
        <fullName evidence="2">Uncharacterized protein</fullName>
    </submittedName>
</protein>
<reference evidence="2" key="1">
    <citation type="submission" date="2023-05" db="EMBL/GenBank/DDBJ databases">
        <authorList>
            <person name="Stuckert A."/>
        </authorList>
    </citation>
    <scope>NUCLEOTIDE SEQUENCE</scope>
</reference>
<feature type="non-terminal residue" evidence="2">
    <location>
        <position position="226"/>
    </location>
</feature>
<feature type="compositionally biased region" description="Basic and acidic residues" evidence="1">
    <location>
        <begin position="175"/>
        <end position="192"/>
    </location>
</feature>
<dbReference type="EMBL" id="CATNWA010014533">
    <property type="protein sequence ID" value="CAI9573007.1"/>
    <property type="molecule type" value="Genomic_DNA"/>
</dbReference>
<proteinExistence type="predicted"/>
<evidence type="ECO:0000256" key="1">
    <source>
        <dbReference type="SAM" id="MobiDB-lite"/>
    </source>
</evidence>
<gene>
    <name evidence="2" type="ORF">SPARVUS_LOCUS7567184</name>
</gene>
<keyword evidence="3" id="KW-1185">Reference proteome</keyword>
<sequence length="226" mass="25388">HSASQQVVAENKKGSVLSTEAKTPKRLLFGEVLGTTSPPARKARRKLLSDPEQSAQEMAEKQQRKTPRKMPRKASSNCEKSQGKRLSQKSPCTPRTPVRTPKRLKTPSKSPLERKSARNLGNIFSPSKQEHSTLKSPERRSERLAQMTPRKSDSPNKWLRSPLKTLNQHITPQKGRAERSQDEVFKSPEKTPNRHSNTNTPGKQGQAFCTPRKSLRLQSSNVDTVP</sequence>
<accession>A0ABN9DNM4</accession>
<evidence type="ECO:0000313" key="3">
    <source>
        <dbReference type="Proteomes" id="UP001162483"/>
    </source>
</evidence>